<dbReference type="EMBL" id="CP042582">
    <property type="protein sequence ID" value="QEX20974.1"/>
    <property type="molecule type" value="Genomic_DNA"/>
</dbReference>
<dbReference type="KEGG" id="hadh:FRZ61_08940"/>
<evidence type="ECO:0000313" key="2">
    <source>
        <dbReference type="Proteomes" id="UP000325797"/>
    </source>
</evidence>
<proteinExistence type="predicted"/>
<name>A0A5J6MUW5_9PROT</name>
<gene>
    <name evidence="1" type="ORF">FRZ61_08940</name>
</gene>
<evidence type="ECO:0000313" key="1">
    <source>
        <dbReference type="EMBL" id="QEX20974.1"/>
    </source>
</evidence>
<protein>
    <submittedName>
        <fullName evidence="1">Uncharacterized protein</fullName>
    </submittedName>
</protein>
<keyword evidence="2" id="KW-1185">Reference proteome</keyword>
<dbReference type="AlphaFoldDB" id="A0A5J6MUW5"/>
<sequence length="62" mass="6532">MLERKRQVRLDGADGGIGLDEGEAKNAFGGGHGRTPFLIPEGTDLAKAAVIPGEDAARLRFI</sequence>
<organism evidence="1 2">
    <name type="scientific">Hypericibacter adhaerens</name>
    <dbReference type="NCBI Taxonomy" id="2602016"/>
    <lineage>
        <taxon>Bacteria</taxon>
        <taxon>Pseudomonadati</taxon>
        <taxon>Pseudomonadota</taxon>
        <taxon>Alphaproteobacteria</taxon>
        <taxon>Rhodospirillales</taxon>
        <taxon>Dongiaceae</taxon>
        <taxon>Hypericibacter</taxon>
    </lineage>
</organism>
<reference evidence="1 2" key="1">
    <citation type="submission" date="2019-08" db="EMBL/GenBank/DDBJ databases">
        <title>Hyperibacter terrae gen. nov., sp. nov. and Hyperibacter viscosus sp. nov., two new members in the family Rhodospirillaceae isolated from the rhizosphere of Hypericum perforatum.</title>
        <authorList>
            <person name="Noviana Z."/>
        </authorList>
    </citation>
    <scope>NUCLEOTIDE SEQUENCE [LARGE SCALE GENOMIC DNA]</scope>
    <source>
        <strain evidence="1 2">R5959</strain>
    </source>
</reference>
<dbReference type="Proteomes" id="UP000325797">
    <property type="component" value="Chromosome"/>
</dbReference>
<accession>A0A5J6MUW5</accession>